<evidence type="ECO:0000256" key="2">
    <source>
        <dbReference type="ARBA" id="ARBA00007441"/>
    </source>
</evidence>
<evidence type="ECO:0000256" key="1">
    <source>
        <dbReference type="ARBA" id="ARBA00001933"/>
    </source>
</evidence>
<evidence type="ECO:0000313" key="9">
    <source>
        <dbReference type="Proteomes" id="UP001529343"/>
    </source>
</evidence>
<comment type="caution">
    <text evidence="8">The sequence shown here is derived from an EMBL/GenBank/DDBJ whole genome shotgun (WGS) entry which is preliminary data.</text>
</comment>
<dbReference type="Gene3D" id="3.40.640.10">
    <property type="entry name" value="Type I PLP-dependent aspartate aminotransferase-like (Major domain)"/>
    <property type="match status" value="1"/>
</dbReference>
<dbReference type="InterPro" id="IPR050596">
    <property type="entry name" value="AspAT/PAT-like"/>
</dbReference>
<dbReference type="PROSITE" id="PS00105">
    <property type="entry name" value="AA_TRANSFER_CLASS_1"/>
    <property type="match status" value="1"/>
</dbReference>
<dbReference type="Pfam" id="PF00155">
    <property type="entry name" value="Aminotran_1_2"/>
    <property type="match status" value="1"/>
</dbReference>
<comment type="similarity">
    <text evidence="2 6">Belongs to the class-I pyridoxal-phosphate-dependent aminotransferase family.</text>
</comment>
<dbReference type="InterPro" id="IPR015421">
    <property type="entry name" value="PyrdxlP-dep_Trfase_major"/>
</dbReference>
<evidence type="ECO:0000256" key="4">
    <source>
        <dbReference type="ARBA" id="ARBA00022679"/>
    </source>
</evidence>
<gene>
    <name evidence="8" type="ORF">QUW44_06515</name>
</gene>
<dbReference type="Gene3D" id="3.90.1150.10">
    <property type="entry name" value="Aspartate Aminotransferase, domain 1"/>
    <property type="match status" value="1"/>
</dbReference>
<dbReference type="InterPro" id="IPR004839">
    <property type="entry name" value="Aminotransferase_I/II_large"/>
</dbReference>
<organism evidence="8 9">
    <name type="scientific">Limosilactobacillus pontis</name>
    <dbReference type="NCBI Taxonomy" id="35787"/>
    <lineage>
        <taxon>Bacteria</taxon>
        <taxon>Bacillati</taxon>
        <taxon>Bacillota</taxon>
        <taxon>Bacilli</taxon>
        <taxon>Lactobacillales</taxon>
        <taxon>Lactobacillaceae</taxon>
        <taxon>Limosilactobacillus</taxon>
    </lineage>
</organism>
<evidence type="ECO:0000259" key="7">
    <source>
        <dbReference type="Pfam" id="PF00155"/>
    </source>
</evidence>
<dbReference type="PANTHER" id="PTHR46383:SF4">
    <property type="entry name" value="AMINOTRANSFERASE"/>
    <property type="match status" value="1"/>
</dbReference>
<dbReference type="SUPFAM" id="SSF53383">
    <property type="entry name" value="PLP-dependent transferases"/>
    <property type="match status" value="1"/>
</dbReference>
<evidence type="ECO:0000256" key="6">
    <source>
        <dbReference type="RuleBase" id="RU000481"/>
    </source>
</evidence>
<keyword evidence="3 6" id="KW-0032">Aminotransferase</keyword>
<evidence type="ECO:0000256" key="3">
    <source>
        <dbReference type="ARBA" id="ARBA00022576"/>
    </source>
</evidence>
<keyword evidence="5" id="KW-0663">Pyridoxal phosphate</keyword>
<dbReference type="InterPro" id="IPR004838">
    <property type="entry name" value="NHTrfase_class1_PyrdxlP-BS"/>
</dbReference>
<dbReference type="EMBL" id="JAUDDW010000023">
    <property type="protein sequence ID" value="MDM8266814.1"/>
    <property type="molecule type" value="Genomic_DNA"/>
</dbReference>
<sequence>MPELANDLLGTINHKLDAQSPSGIRAFDQEVSKVPGIIKLTLGEPDMNTPEHVKQAAIKSIQENDSHYAPQAGKPELLEAISKFLKDTRGVEYNPDNEIVVTVGATEALVAALFSLLNTGDKVIIPTPVFSLYFPLVAMTGATAVQVDTSADGFVLTPERLEEVIEREGKGVKAVLLNYPSNPTGREYPKDVLEGLAKVITKHHLYAVADEIYSDLVYGVEHYSLATMIPERTLFISGLSKSHAMTGYRLGYIAGPAQIMSSIRKMHAYLVTTVTDNVQAAATEALTNGREDPVAFRKIYEHRRDLVVDGLRKLGFEMSTPQGAFYIFAKIPDRFGKDDVAFAKRLAKEAKVGVTPGSAFGAGGEGYVRLSYASSDEDLQECLKRIGEFVKNLD</sequence>
<dbReference type="InterPro" id="IPR015424">
    <property type="entry name" value="PyrdxlP-dep_Trfase"/>
</dbReference>
<dbReference type="InterPro" id="IPR015422">
    <property type="entry name" value="PyrdxlP-dep_Trfase_small"/>
</dbReference>
<keyword evidence="9" id="KW-1185">Reference proteome</keyword>
<dbReference type="Proteomes" id="UP001529343">
    <property type="component" value="Unassembled WGS sequence"/>
</dbReference>
<accession>A0ABT7UYS5</accession>
<dbReference type="PANTHER" id="PTHR46383">
    <property type="entry name" value="ASPARTATE AMINOTRANSFERASE"/>
    <property type="match status" value="1"/>
</dbReference>
<keyword evidence="4 6" id="KW-0808">Transferase</keyword>
<evidence type="ECO:0000256" key="5">
    <source>
        <dbReference type="ARBA" id="ARBA00022898"/>
    </source>
</evidence>
<dbReference type="EC" id="2.6.1.-" evidence="6"/>
<dbReference type="CDD" id="cd00609">
    <property type="entry name" value="AAT_like"/>
    <property type="match status" value="1"/>
</dbReference>
<dbReference type="RefSeq" id="WP_289586306.1">
    <property type="nucleotide sequence ID" value="NZ_JAUDDW010000023.1"/>
</dbReference>
<proteinExistence type="inferred from homology"/>
<dbReference type="GO" id="GO:0008483">
    <property type="term" value="F:transaminase activity"/>
    <property type="evidence" value="ECO:0007669"/>
    <property type="project" value="UniProtKB-KW"/>
</dbReference>
<name>A0ABT7UYS5_9LACO</name>
<reference evidence="9" key="1">
    <citation type="submission" date="2023-06" db="EMBL/GenBank/DDBJ databases">
        <title>Identification and characterization of horizontal gene transfer across gut microbiota members of farm animals based on homology search.</title>
        <authorList>
            <person name="Zeman M."/>
            <person name="Kubasova T."/>
            <person name="Jahodarova E."/>
            <person name="Nykrynova M."/>
            <person name="Rychlik I."/>
        </authorList>
    </citation>
    <scope>NUCLEOTIDE SEQUENCE [LARGE SCALE GENOMIC DNA]</scope>
    <source>
        <strain evidence="9">161_Gplus</strain>
    </source>
</reference>
<comment type="cofactor">
    <cofactor evidence="1 6">
        <name>pyridoxal 5'-phosphate</name>
        <dbReference type="ChEBI" id="CHEBI:597326"/>
    </cofactor>
</comment>
<protein>
    <recommendedName>
        <fullName evidence="6">Aminotransferase</fullName>
        <ecNumber evidence="6">2.6.1.-</ecNumber>
    </recommendedName>
</protein>
<evidence type="ECO:0000313" key="8">
    <source>
        <dbReference type="EMBL" id="MDM8266814.1"/>
    </source>
</evidence>
<feature type="domain" description="Aminotransferase class I/classII large" evidence="7">
    <location>
        <begin position="37"/>
        <end position="386"/>
    </location>
</feature>